<dbReference type="InterPro" id="IPR011008">
    <property type="entry name" value="Dimeric_a/b-barrel"/>
</dbReference>
<dbReference type="eggNOG" id="COG2329">
    <property type="taxonomic scope" value="Bacteria"/>
</dbReference>
<evidence type="ECO:0000259" key="1">
    <source>
        <dbReference type="PROSITE" id="PS51725"/>
    </source>
</evidence>
<dbReference type="Proteomes" id="UP000001937">
    <property type="component" value="Chromosome"/>
</dbReference>
<dbReference type="STRING" id="106370.Francci3_2848"/>
<accession>Q2J936</accession>
<evidence type="ECO:0000313" key="3">
    <source>
        <dbReference type="Proteomes" id="UP000001937"/>
    </source>
</evidence>
<name>Q2J936_FRACC</name>
<reference evidence="2 3" key="1">
    <citation type="journal article" date="2007" name="Genome Res.">
        <title>Genome characteristics of facultatively symbiotic Frankia sp. strains reflect host range and host plant biogeography.</title>
        <authorList>
            <person name="Normand P."/>
            <person name="Lapierre P."/>
            <person name="Tisa L.S."/>
            <person name="Gogarten J.P."/>
            <person name="Alloisio N."/>
            <person name="Bagnarol E."/>
            <person name="Bassi C.A."/>
            <person name="Berry A.M."/>
            <person name="Bickhart D.M."/>
            <person name="Choisne N."/>
            <person name="Couloux A."/>
            <person name="Cournoyer B."/>
            <person name="Cruveiller S."/>
            <person name="Daubin V."/>
            <person name="Demange N."/>
            <person name="Francino M.P."/>
            <person name="Goltsman E."/>
            <person name="Huang Y."/>
            <person name="Kopp O.R."/>
            <person name="Labarre L."/>
            <person name="Lapidus A."/>
            <person name="Lavire C."/>
            <person name="Marechal J."/>
            <person name="Martinez M."/>
            <person name="Mastronunzio J.E."/>
            <person name="Mullin B.C."/>
            <person name="Niemann J."/>
            <person name="Pujic P."/>
            <person name="Rawnsley T."/>
            <person name="Rouy Z."/>
            <person name="Schenowitz C."/>
            <person name="Sellstedt A."/>
            <person name="Tavares F."/>
            <person name="Tomkins J.P."/>
            <person name="Vallenet D."/>
            <person name="Valverde C."/>
            <person name="Wall L.G."/>
            <person name="Wang Y."/>
            <person name="Medigue C."/>
            <person name="Benson D.R."/>
        </authorList>
    </citation>
    <scope>NUCLEOTIDE SEQUENCE [LARGE SCALE GENOMIC DNA]</scope>
    <source>
        <strain evidence="3">DSM 45818 / CECT 9043 / CcI3</strain>
    </source>
</reference>
<sequence>MTSTPPFRIMLTMRIHPGREAEFEQTWLRIGDAVTSHPANLGQWLIRSEEEPSTYYIVSDWVDEEQFREFEHSERHLVHRKALHPLRASASMVTGTVVAQLAGAASLTVPAGS</sequence>
<dbReference type="Pfam" id="PF03992">
    <property type="entry name" value="ABM"/>
    <property type="match status" value="1"/>
</dbReference>
<evidence type="ECO:0000313" key="2">
    <source>
        <dbReference type="EMBL" id="ABD12206.1"/>
    </source>
</evidence>
<proteinExistence type="predicted"/>
<dbReference type="SUPFAM" id="SSF54909">
    <property type="entry name" value="Dimeric alpha+beta barrel"/>
    <property type="match status" value="1"/>
</dbReference>
<dbReference type="InterPro" id="IPR007138">
    <property type="entry name" value="ABM_dom"/>
</dbReference>
<dbReference type="AlphaFoldDB" id="Q2J936"/>
<dbReference type="RefSeq" id="WP_011437235.1">
    <property type="nucleotide sequence ID" value="NC_007777.1"/>
</dbReference>
<dbReference type="Gene3D" id="3.30.70.100">
    <property type="match status" value="1"/>
</dbReference>
<dbReference type="HOGENOM" id="CLU_160055_0_0_11"/>
<dbReference type="EMBL" id="CP000249">
    <property type="protein sequence ID" value="ABD12206.1"/>
    <property type="molecule type" value="Genomic_DNA"/>
</dbReference>
<protein>
    <submittedName>
        <fullName evidence="2">Antibiotic biosynthesis monooxygenase</fullName>
    </submittedName>
</protein>
<dbReference type="GO" id="GO:0004497">
    <property type="term" value="F:monooxygenase activity"/>
    <property type="evidence" value="ECO:0007669"/>
    <property type="project" value="UniProtKB-KW"/>
</dbReference>
<feature type="domain" description="ABM" evidence="1">
    <location>
        <begin position="7"/>
        <end position="97"/>
    </location>
</feature>
<keyword evidence="2" id="KW-0503">Monooxygenase</keyword>
<keyword evidence="3" id="KW-1185">Reference proteome</keyword>
<gene>
    <name evidence="2" type="ordered locus">Francci3_2848</name>
</gene>
<keyword evidence="2" id="KW-0560">Oxidoreductase</keyword>
<organism evidence="2 3">
    <name type="scientific">Frankia casuarinae (strain DSM 45818 / CECT 9043 / HFP020203 / CcI3)</name>
    <dbReference type="NCBI Taxonomy" id="106370"/>
    <lineage>
        <taxon>Bacteria</taxon>
        <taxon>Bacillati</taxon>
        <taxon>Actinomycetota</taxon>
        <taxon>Actinomycetes</taxon>
        <taxon>Frankiales</taxon>
        <taxon>Frankiaceae</taxon>
        <taxon>Frankia</taxon>
    </lineage>
</organism>
<dbReference type="KEGG" id="fra:Francci3_2848"/>
<dbReference type="OrthoDB" id="3536734at2"/>
<dbReference type="PROSITE" id="PS51725">
    <property type="entry name" value="ABM"/>
    <property type="match status" value="1"/>
</dbReference>